<dbReference type="InterPro" id="IPR036390">
    <property type="entry name" value="WH_DNA-bd_sf"/>
</dbReference>
<comment type="similarity">
    <text evidence="1">Belongs to the ROK (NagC/XylR) family.</text>
</comment>
<dbReference type="EMBL" id="SOFI01000003">
    <property type="protein sequence ID" value="TFB80180.1"/>
    <property type="molecule type" value="Genomic_DNA"/>
</dbReference>
<dbReference type="Gene3D" id="1.10.10.10">
    <property type="entry name" value="Winged helix-like DNA-binding domain superfamily/Winged helix DNA-binding domain"/>
    <property type="match status" value="1"/>
</dbReference>
<dbReference type="RefSeq" id="WP_104096047.1">
    <property type="nucleotide sequence ID" value="NZ_JACHBP010000001.1"/>
</dbReference>
<dbReference type="SUPFAM" id="SSF46785">
    <property type="entry name" value="Winged helix' DNA-binding domain"/>
    <property type="match status" value="1"/>
</dbReference>
<accession>A0A4R8VDF3</accession>
<keyword evidence="3" id="KW-1185">Reference proteome</keyword>
<evidence type="ECO:0000313" key="2">
    <source>
        <dbReference type="EMBL" id="TFB80180.1"/>
    </source>
</evidence>
<dbReference type="Proteomes" id="UP000298488">
    <property type="component" value="Unassembled WGS sequence"/>
</dbReference>
<name>A0A4R8VDF3_9MICO</name>
<dbReference type="InterPro" id="IPR043129">
    <property type="entry name" value="ATPase_NBD"/>
</dbReference>
<dbReference type="PANTHER" id="PTHR18964:SF149">
    <property type="entry name" value="BIFUNCTIONAL UDP-N-ACETYLGLUCOSAMINE 2-EPIMERASE_N-ACETYLMANNOSAMINE KINASE"/>
    <property type="match status" value="1"/>
</dbReference>
<evidence type="ECO:0000313" key="3">
    <source>
        <dbReference type="Proteomes" id="UP000298488"/>
    </source>
</evidence>
<comment type="caution">
    <text evidence="2">The sequence shown here is derived from an EMBL/GenBank/DDBJ whole genome shotgun (WGS) entry which is preliminary data.</text>
</comment>
<dbReference type="Pfam" id="PF00480">
    <property type="entry name" value="ROK"/>
    <property type="match status" value="1"/>
</dbReference>
<sequence>MNISPLAIGRNHTDDVHRHNLSAILTVVHRSGGVPRARLTELSGLNRSTVAALVAELVEARLVVEAEPDTRETAGRPSRYVRPGTLPVAIAVNPEVDAITLGVVGLGGTVIQRMRRPVEDGSDVAGVVEQIVGMIGELDLRERRVVGIGAAVPGLVRRSDGVVRLAPHLQWVDVPFARMLEDATGLPVRAANDASLGATAERAFGAGIGVDDLAYLNGGASGIGGGIVIAGDPLVGAAGYAGELGHTLVNSEGRACHCGARGCLETEVSQKALLAAAGVKDMSGLRSLLAIGASRSVDAEIGRQRRHLAVALRNIVNVFNPSRVVLGGFLGLLIGTEEESLAALVGDTALGAPFESVVILPAALGADTLMIGAAELAFEQVLADPLGR</sequence>
<dbReference type="OrthoDB" id="5174513at2"/>
<proteinExistence type="inferred from homology"/>
<dbReference type="AlphaFoldDB" id="A0A4R8VDF3"/>
<reference evidence="2 3" key="1">
    <citation type="submission" date="2019-03" db="EMBL/GenBank/DDBJ databases">
        <title>Genomics of glacier-inhabiting Cryobacterium strains.</title>
        <authorList>
            <person name="Liu Q."/>
            <person name="Xin Y.-H."/>
        </authorList>
    </citation>
    <scope>NUCLEOTIDE SEQUENCE [LARGE SCALE GENOMIC DNA]</scope>
    <source>
        <strain evidence="2 3">CGMCC 1.10440</strain>
    </source>
</reference>
<dbReference type="InterPro" id="IPR036388">
    <property type="entry name" value="WH-like_DNA-bd_sf"/>
</dbReference>
<dbReference type="Gene3D" id="3.30.420.40">
    <property type="match status" value="2"/>
</dbReference>
<organism evidence="2 3">
    <name type="scientific">Terrimesophilobacter mesophilus</name>
    <dbReference type="NCBI Taxonomy" id="433647"/>
    <lineage>
        <taxon>Bacteria</taxon>
        <taxon>Bacillati</taxon>
        <taxon>Actinomycetota</taxon>
        <taxon>Actinomycetes</taxon>
        <taxon>Micrococcales</taxon>
        <taxon>Microbacteriaceae</taxon>
        <taxon>Terrimesophilobacter</taxon>
    </lineage>
</organism>
<dbReference type="InterPro" id="IPR000600">
    <property type="entry name" value="ROK"/>
</dbReference>
<evidence type="ECO:0000256" key="1">
    <source>
        <dbReference type="ARBA" id="ARBA00006479"/>
    </source>
</evidence>
<dbReference type="PANTHER" id="PTHR18964">
    <property type="entry name" value="ROK (REPRESSOR, ORF, KINASE) FAMILY"/>
    <property type="match status" value="1"/>
</dbReference>
<gene>
    <name evidence="2" type="ORF">E3N84_09120</name>
</gene>
<protein>
    <submittedName>
        <fullName evidence="2">ROK family protein</fullName>
    </submittedName>
</protein>
<dbReference type="SUPFAM" id="SSF53067">
    <property type="entry name" value="Actin-like ATPase domain"/>
    <property type="match status" value="1"/>
</dbReference>